<evidence type="ECO:0000313" key="2">
    <source>
        <dbReference type="Proteomes" id="UP000789845"/>
    </source>
</evidence>
<dbReference type="AlphaFoldDB" id="A0A9C7G8N4"/>
<dbReference type="RefSeq" id="WP_230496284.1">
    <property type="nucleotide sequence ID" value="NZ_CAKJTG010000008.1"/>
</dbReference>
<protein>
    <submittedName>
        <fullName evidence="1">Uncharacterized protein</fullName>
    </submittedName>
</protein>
<organism evidence="1 2">
    <name type="scientific">Pseudoneobacillus rhizosphaerae</name>
    <dbReference type="NCBI Taxonomy" id="2880968"/>
    <lineage>
        <taxon>Bacteria</taxon>
        <taxon>Bacillati</taxon>
        <taxon>Bacillota</taxon>
        <taxon>Bacilli</taxon>
        <taxon>Bacillales</taxon>
        <taxon>Bacillaceae</taxon>
        <taxon>Pseudoneobacillus</taxon>
    </lineage>
</organism>
<keyword evidence="2" id="KW-1185">Reference proteome</keyword>
<comment type="caution">
    <text evidence="1">The sequence shown here is derived from an EMBL/GenBank/DDBJ whole genome shotgun (WGS) entry which is preliminary data.</text>
</comment>
<evidence type="ECO:0000313" key="1">
    <source>
        <dbReference type="EMBL" id="CAG9608031.1"/>
    </source>
</evidence>
<reference evidence="1" key="1">
    <citation type="submission" date="2021-10" db="EMBL/GenBank/DDBJ databases">
        <authorList>
            <person name="Criscuolo A."/>
        </authorList>
    </citation>
    <scope>NUCLEOTIDE SEQUENCE</scope>
    <source>
        <strain evidence="1">CIP111885</strain>
    </source>
</reference>
<dbReference type="EMBL" id="CAKJTG010000008">
    <property type="protein sequence ID" value="CAG9608031.1"/>
    <property type="molecule type" value="Genomic_DNA"/>
</dbReference>
<proteinExistence type="predicted"/>
<gene>
    <name evidence="1" type="ORF">NEOCIP111885_01723</name>
</gene>
<accession>A0A9C7G8N4</accession>
<sequence>MLVMTKEFVLHLLEKEIEYAMNTNTSPLFVLGLKQAMEVIENEKHSE</sequence>
<dbReference type="Proteomes" id="UP000789845">
    <property type="component" value="Unassembled WGS sequence"/>
</dbReference>
<name>A0A9C7G8N4_9BACI</name>